<dbReference type="SUPFAM" id="SSF50630">
    <property type="entry name" value="Acid proteases"/>
    <property type="match status" value="1"/>
</dbReference>
<dbReference type="InterPro" id="IPR001969">
    <property type="entry name" value="Aspartic_peptidase_AS"/>
</dbReference>
<dbReference type="PANTHER" id="PTHR47966:SF65">
    <property type="entry name" value="ASPARTIC-TYPE ENDOPEPTIDASE"/>
    <property type="match status" value="1"/>
</dbReference>
<dbReference type="InterPro" id="IPR033876">
    <property type="entry name" value="SAP-like"/>
</dbReference>
<feature type="domain" description="Peptidase A1" evidence="9">
    <location>
        <begin position="54"/>
        <end position="355"/>
    </location>
</feature>
<feature type="chain" id="PRO_5012090803" evidence="8">
    <location>
        <begin position="16"/>
        <end position="373"/>
    </location>
</feature>
<evidence type="ECO:0000256" key="4">
    <source>
        <dbReference type="ARBA" id="ARBA00022750"/>
    </source>
</evidence>
<proteinExistence type="inferred from homology"/>
<evidence type="ECO:0000256" key="3">
    <source>
        <dbReference type="ARBA" id="ARBA00022729"/>
    </source>
</evidence>
<dbReference type="CDD" id="cd05474">
    <property type="entry name" value="SAP_like"/>
    <property type="match status" value="1"/>
</dbReference>
<dbReference type="PhylomeDB" id="A0A060T4D5"/>
<evidence type="ECO:0000259" key="9">
    <source>
        <dbReference type="PROSITE" id="PS51767"/>
    </source>
</evidence>
<organism evidence="10">
    <name type="scientific">Blastobotrys adeninivorans</name>
    <name type="common">Yeast</name>
    <name type="synonym">Arxula adeninivorans</name>
    <dbReference type="NCBI Taxonomy" id="409370"/>
    <lineage>
        <taxon>Eukaryota</taxon>
        <taxon>Fungi</taxon>
        <taxon>Dikarya</taxon>
        <taxon>Ascomycota</taxon>
        <taxon>Saccharomycotina</taxon>
        <taxon>Dipodascomycetes</taxon>
        <taxon>Dipodascales</taxon>
        <taxon>Trichomonascaceae</taxon>
        <taxon>Blastobotrys</taxon>
    </lineage>
</organism>
<evidence type="ECO:0000256" key="2">
    <source>
        <dbReference type="ARBA" id="ARBA00022670"/>
    </source>
</evidence>
<keyword evidence="3 8" id="KW-0732">Signal</keyword>
<keyword evidence="5 7" id="KW-0378">Hydrolase</keyword>
<name>A0A060T4D5_BLAAD</name>
<dbReference type="InterPro" id="IPR021109">
    <property type="entry name" value="Peptidase_aspartic_dom_sf"/>
</dbReference>
<dbReference type="AlphaFoldDB" id="A0A060T4D5"/>
<dbReference type="PROSITE" id="PS00141">
    <property type="entry name" value="ASP_PROTEASE"/>
    <property type="match status" value="2"/>
</dbReference>
<evidence type="ECO:0000256" key="5">
    <source>
        <dbReference type="ARBA" id="ARBA00022801"/>
    </source>
</evidence>
<comment type="similarity">
    <text evidence="1 7">Belongs to the peptidase A1 family.</text>
</comment>
<evidence type="ECO:0000256" key="1">
    <source>
        <dbReference type="ARBA" id="ARBA00007447"/>
    </source>
</evidence>
<protein>
    <submittedName>
        <fullName evidence="10">ARAD1A16148p</fullName>
    </submittedName>
</protein>
<sequence>MNMWLIALLVGGCLGAYLGEYSDNGIVEVPIRHQRTKLRKRDGESVRGQTYGSYTIEFSVGTPSQQVQAIVDTGSSDLWLNTPQSEIVPNFDPSKSSTFELNGTEFHIQYGSGSAHGRWGADHVEVAGAVIEKQRFGVVSDKSAGEAVFGIGPVANEASDDKYANVPKALKDQGHIYHNAYSMFIDNLNESSGRVIFGGVDDAKYHPPLGIAVSTAKEAYVIDLTSLDVGGEKVTGEGTSLLLDSGTTFVYLPFEIADRIAEIFGAEFDDDGGVYTLTNKTDDHPDMSFSFPGGIKITVPSDEMIVRADEVLDEPKTEFVLGIIGTATAPYILGDTFMRSAYVVHDQDTMTVAMAQMKYTDESDIRAITKAIS</sequence>
<evidence type="ECO:0000256" key="8">
    <source>
        <dbReference type="SAM" id="SignalP"/>
    </source>
</evidence>
<dbReference type="GO" id="GO:0006508">
    <property type="term" value="P:proteolysis"/>
    <property type="evidence" value="ECO:0007669"/>
    <property type="project" value="UniProtKB-KW"/>
</dbReference>
<dbReference type="InterPro" id="IPR033121">
    <property type="entry name" value="PEPTIDASE_A1"/>
</dbReference>
<gene>
    <name evidence="10" type="ORF">GNLVRS02_ARAD1A16148g</name>
</gene>
<reference evidence="10" key="2">
    <citation type="submission" date="2014-06" db="EMBL/GenBank/DDBJ databases">
        <title>The complete genome of Blastobotrys (Arxula) adeninivorans LS3 - a yeast of biotechnological interest.</title>
        <authorList>
            <person name="Kunze G."/>
            <person name="Gaillardin C."/>
            <person name="Czernicka M."/>
            <person name="Durrens P."/>
            <person name="Martin T."/>
            <person name="Boer E."/>
            <person name="Gabaldon T."/>
            <person name="Cruz J."/>
            <person name="Talla E."/>
            <person name="Marck C."/>
            <person name="Goffeau A."/>
            <person name="Barbe V."/>
            <person name="Baret P."/>
            <person name="Baronian K."/>
            <person name="Beier S."/>
            <person name="Bleykasten C."/>
            <person name="Bode R."/>
            <person name="Casaregola S."/>
            <person name="Despons L."/>
            <person name="Fairhead C."/>
            <person name="Giersberg M."/>
            <person name="Gierski P."/>
            <person name="Hahnel U."/>
            <person name="Hartmann A."/>
            <person name="Jankowska D."/>
            <person name="Jubin C."/>
            <person name="Jung P."/>
            <person name="Lafontaine I."/>
            <person name="Leh-Louis V."/>
            <person name="Lemaire M."/>
            <person name="Marcet-Houben M."/>
            <person name="Mascher M."/>
            <person name="Morel G."/>
            <person name="Richard G.-F."/>
            <person name="Riechen J."/>
            <person name="Sacerdot C."/>
            <person name="Sarkar A."/>
            <person name="Savel G."/>
            <person name="Schacherer J."/>
            <person name="Sherman D."/>
            <person name="Straub M.-L."/>
            <person name="Stein N."/>
            <person name="Thierry A."/>
            <person name="Trautwein-Schult A."/>
            <person name="Westhof E."/>
            <person name="Worch S."/>
            <person name="Dujon B."/>
            <person name="Souciet J.-L."/>
            <person name="Wincker P."/>
            <person name="Scholz U."/>
            <person name="Neuveglise N."/>
        </authorList>
    </citation>
    <scope>NUCLEOTIDE SEQUENCE</scope>
    <source>
        <strain evidence="10">LS3</strain>
    </source>
</reference>
<dbReference type="Pfam" id="PF00026">
    <property type="entry name" value="Asp"/>
    <property type="match status" value="1"/>
</dbReference>
<feature type="signal peptide" evidence="8">
    <location>
        <begin position="1"/>
        <end position="15"/>
    </location>
</feature>
<accession>A0A060T4D5</accession>
<evidence type="ECO:0000313" key="10">
    <source>
        <dbReference type="EMBL" id="CDP33727.1"/>
    </source>
</evidence>
<dbReference type="PRINTS" id="PR00792">
    <property type="entry name" value="PEPSIN"/>
</dbReference>
<dbReference type="PANTHER" id="PTHR47966">
    <property type="entry name" value="BETA-SITE APP-CLEAVING ENZYME, ISOFORM A-RELATED"/>
    <property type="match status" value="1"/>
</dbReference>
<keyword evidence="2 7" id="KW-0645">Protease</keyword>
<feature type="active site" evidence="6">
    <location>
        <position position="244"/>
    </location>
</feature>
<dbReference type="InterPro" id="IPR001461">
    <property type="entry name" value="Aspartic_peptidase_A1"/>
</dbReference>
<dbReference type="GO" id="GO:0004190">
    <property type="term" value="F:aspartic-type endopeptidase activity"/>
    <property type="evidence" value="ECO:0007669"/>
    <property type="project" value="UniProtKB-KW"/>
</dbReference>
<dbReference type="Gene3D" id="2.40.70.10">
    <property type="entry name" value="Acid Proteases"/>
    <property type="match status" value="2"/>
</dbReference>
<reference evidence="10" key="1">
    <citation type="submission" date="2014-02" db="EMBL/GenBank/DDBJ databases">
        <authorList>
            <person name="Genoscope - CEA"/>
        </authorList>
    </citation>
    <scope>NUCLEOTIDE SEQUENCE</scope>
    <source>
        <strain evidence="10">LS3</strain>
    </source>
</reference>
<dbReference type="PROSITE" id="PS51767">
    <property type="entry name" value="PEPTIDASE_A1"/>
    <property type="match status" value="1"/>
</dbReference>
<dbReference type="EMBL" id="HG937691">
    <property type="protein sequence ID" value="CDP33727.1"/>
    <property type="molecule type" value="Genomic_DNA"/>
</dbReference>
<keyword evidence="4 7" id="KW-0064">Aspartyl protease</keyword>
<evidence type="ECO:0000256" key="6">
    <source>
        <dbReference type="PIRSR" id="PIRSR601461-1"/>
    </source>
</evidence>
<feature type="active site" evidence="6">
    <location>
        <position position="72"/>
    </location>
</feature>
<evidence type="ECO:0000256" key="7">
    <source>
        <dbReference type="RuleBase" id="RU000454"/>
    </source>
</evidence>